<gene>
    <name evidence="3" type="ORF">DFP72DRAFT_1051916</name>
</gene>
<proteinExistence type="predicted"/>
<dbReference type="Proteomes" id="UP000521943">
    <property type="component" value="Unassembled WGS sequence"/>
</dbReference>
<keyword evidence="2" id="KW-0472">Membrane</keyword>
<feature type="transmembrane region" description="Helical" evidence="2">
    <location>
        <begin position="20"/>
        <end position="44"/>
    </location>
</feature>
<protein>
    <submittedName>
        <fullName evidence="3">Uncharacterized protein</fullName>
    </submittedName>
</protein>
<keyword evidence="2" id="KW-0812">Transmembrane</keyword>
<evidence type="ECO:0000313" key="4">
    <source>
        <dbReference type="Proteomes" id="UP000521943"/>
    </source>
</evidence>
<keyword evidence="2" id="KW-1133">Transmembrane helix</keyword>
<reference evidence="3 4" key="1">
    <citation type="submission" date="2020-07" db="EMBL/GenBank/DDBJ databases">
        <title>Comparative genomics of pyrophilous fungi reveals a link between fire events and developmental genes.</title>
        <authorList>
            <consortium name="DOE Joint Genome Institute"/>
            <person name="Steindorff A.S."/>
            <person name="Carver A."/>
            <person name="Calhoun S."/>
            <person name="Stillman K."/>
            <person name="Liu H."/>
            <person name="Lipzen A."/>
            <person name="Pangilinan J."/>
            <person name="Labutti K."/>
            <person name="Bruns T.D."/>
            <person name="Grigoriev I.V."/>
        </authorList>
    </citation>
    <scope>NUCLEOTIDE SEQUENCE [LARGE SCALE GENOMIC DNA]</scope>
    <source>
        <strain evidence="3 4">CBS 144469</strain>
    </source>
</reference>
<feature type="region of interest" description="Disordered" evidence="1">
    <location>
        <begin position="197"/>
        <end position="231"/>
    </location>
</feature>
<dbReference type="EMBL" id="JACGCI010000118">
    <property type="protein sequence ID" value="KAF6744589.1"/>
    <property type="molecule type" value="Genomic_DNA"/>
</dbReference>
<name>A0A8H6LWC5_9AGAR</name>
<keyword evidence="4" id="KW-1185">Reference proteome</keyword>
<comment type="caution">
    <text evidence="3">The sequence shown here is derived from an EMBL/GenBank/DDBJ whole genome shotgun (WGS) entry which is preliminary data.</text>
</comment>
<evidence type="ECO:0000313" key="3">
    <source>
        <dbReference type="EMBL" id="KAF6744589.1"/>
    </source>
</evidence>
<accession>A0A8H6LWC5</accession>
<dbReference type="AlphaFoldDB" id="A0A8H6LWC5"/>
<evidence type="ECO:0000256" key="1">
    <source>
        <dbReference type="SAM" id="MobiDB-lite"/>
    </source>
</evidence>
<organism evidence="3 4">
    <name type="scientific">Ephemerocybe angulata</name>
    <dbReference type="NCBI Taxonomy" id="980116"/>
    <lineage>
        <taxon>Eukaryota</taxon>
        <taxon>Fungi</taxon>
        <taxon>Dikarya</taxon>
        <taxon>Basidiomycota</taxon>
        <taxon>Agaricomycotina</taxon>
        <taxon>Agaricomycetes</taxon>
        <taxon>Agaricomycetidae</taxon>
        <taxon>Agaricales</taxon>
        <taxon>Agaricineae</taxon>
        <taxon>Psathyrellaceae</taxon>
        <taxon>Ephemerocybe</taxon>
    </lineage>
</organism>
<evidence type="ECO:0000256" key="2">
    <source>
        <dbReference type="SAM" id="Phobius"/>
    </source>
</evidence>
<feature type="compositionally biased region" description="Basic and acidic residues" evidence="1">
    <location>
        <begin position="218"/>
        <end position="227"/>
    </location>
</feature>
<sequence length="450" mass="49197">MKKAMGRWADTDSLRVYTSIWTILAESSALYTIFTLMFIIAFVVDQPLGPPERAQIKTNTNNMGCCLAQRTRLGVVPLELLLRRAFRVRALARVHAFLFRQLLEGPVANITRQRLLGQLFLPILGQIQIVAPLIIALRISQGRAVTGETVKSLSSSTRHITAMKFSNPSTDNSGSQYAELESGVISHVSNADAIALSLRPPSSQPPPSKLGLSQGRTVDGEEREKGESYYAGSKFPLHERGKILVVLGHSTTTANKRIWVGLEVASPRLRGRILRHNSGSVHKNELVFQLELGIPSVAILHERIHVVSRLEVVGLGRGVVSFPLVNAAGVGVNPEGVETRRDLSDGWALIVILAALPEKFSIVGEREMGNTYGKLQRNVGVSASRWAGRLNDPPGELGLMKEVLRSSAWKNGWIPICGVLEALRSIYAGITHRTRKISKKSLLGAAVCRI</sequence>